<evidence type="ECO:0000259" key="5">
    <source>
        <dbReference type="PROSITE" id="PS50893"/>
    </source>
</evidence>
<keyword evidence="2" id="KW-0813">Transport</keyword>
<dbReference type="PANTHER" id="PTHR42711">
    <property type="entry name" value="ABC TRANSPORTER ATP-BINDING PROTEIN"/>
    <property type="match status" value="1"/>
</dbReference>
<dbReference type="HOGENOM" id="CLU_000604_1_2_9"/>
<dbReference type="PATRIC" id="fig|1218507.3.peg.871"/>
<evidence type="ECO:0000256" key="3">
    <source>
        <dbReference type="ARBA" id="ARBA00022741"/>
    </source>
</evidence>
<evidence type="ECO:0000256" key="4">
    <source>
        <dbReference type="ARBA" id="ARBA00022840"/>
    </source>
</evidence>
<accession>A0A0F4LFY3</accession>
<keyword evidence="3" id="KW-0547">Nucleotide-binding</keyword>
<dbReference type="SMART" id="SM00382">
    <property type="entry name" value="AAA"/>
    <property type="match status" value="1"/>
</dbReference>
<name>A0A0F4LFY3_9LACO</name>
<dbReference type="Gene3D" id="3.40.50.300">
    <property type="entry name" value="P-loop containing nucleotide triphosphate hydrolases"/>
    <property type="match status" value="1"/>
</dbReference>
<dbReference type="InterPro" id="IPR027417">
    <property type="entry name" value="P-loop_NTPase"/>
</dbReference>
<gene>
    <name evidence="6" type="ORF">JF74_07020</name>
</gene>
<dbReference type="InterPro" id="IPR050763">
    <property type="entry name" value="ABC_transporter_ATP-binding"/>
</dbReference>
<dbReference type="GO" id="GO:0016887">
    <property type="term" value="F:ATP hydrolysis activity"/>
    <property type="evidence" value="ECO:0007669"/>
    <property type="project" value="InterPro"/>
</dbReference>
<dbReference type="EMBL" id="JXLI01000009">
    <property type="protein sequence ID" value="KJY57174.1"/>
    <property type="molecule type" value="Genomic_DNA"/>
</dbReference>
<organism evidence="6 7">
    <name type="scientific">Lactobacillus melliventris</name>
    <dbReference type="NCBI Taxonomy" id="1218507"/>
    <lineage>
        <taxon>Bacteria</taxon>
        <taxon>Bacillati</taxon>
        <taxon>Bacillota</taxon>
        <taxon>Bacilli</taxon>
        <taxon>Lactobacillales</taxon>
        <taxon>Lactobacillaceae</taxon>
        <taxon>Lactobacillus</taxon>
    </lineage>
</organism>
<evidence type="ECO:0000256" key="1">
    <source>
        <dbReference type="ARBA" id="ARBA00005417"/>
    </source>
</evidence>
<dbReference type="AlphaFoldDB" id="A0A0F4LFY3"/>
<dbReference type="Proteomes" id="UP000033531">
    <property type="component" value="Unassembled WGS sequence"/>
</dbReference>
<comment type="similarity">
    <text evidence="1">Belongs to the ABC transporter superfamily.</text>
</comment>
<sequence length="254" mass="27937">MNNILQVKHLKETYKDKKQEFQALDDVSFTIDQGEILALLGPNGAGKTTIVSIIGGYLIPTSGHVILNGQDITTARKRPNIGVSFGGDLGFYRNATAKQNLQFFADLAKVPFRKQNKEIERVLSIVDLLNVANKKVGEFSKGMTQRLHIARSLLNNPNLLLLDEPTSGLDVEIAQSVQKTIKNLSDSGISILLTSHTMSEVEKLAKRIVILGAGKVFFTGTINAVFGLAEKEINQKPKNLEEAYLALAPKLRRK</sequence>
<dbReference type="STRING" id="1218507.JF74_07020"/>
<dbReference type="OrthoDB" id="9804819at2"/>
<dbReference type="SUPFAM" id="SSF52540">
    <property type="entry name" value="P-loop containing nucleoside triphosphate hydrolases"/>
    <property type="match status" value="1"/>
</dbReference>
<dbReference type="InterPro" id="IPR003593">
    <property type="entry name" value="AAA+_ATPase"/>
</dbReference>
<feature type="domain" description="ABC transporter" evidence="5">
    <location>
        <begin position="5"/>
        <end position="238"/>
    </location>
</feature>
<protein>
    <submittedName>
        <fullName evidence="6">ABC transporter ATPase component</fullName>
    </submittedName>
</protein>
<proteinExistence type="inferred from homology"/>
<evidence type="ECO:0000313" key="6">
    <source>
        <dbReference type="EMBL" id="KJY57174.1"/>
    </source>
</evidence>
<dbReference type="GO" id="GO:0005524">
    <property type="term" value="F:ATP binding"/>
    <property type="evidence" value="ECO:0007669"/>
    <property type="project" value="UniProtKB-KW"/>
</dbReference>
<dbReference type="PROSITE" id="PS50893">
    <property type="entry name" value="ABC_TRANSPORTER_2"/>
    <property type="match status" value="1"/>
</dbReference>
<dbReference type="PANTHER" id="PTHR42711:SF5">
    <property type="entry name" value="ABC TRANSPORTER ATP-BINDING PROTEIN NATA"/>
    <property type="match status" value="1"/>
</dbReference>
<dbReference type="Pfam" id="PF00005">
    <property type="entry name" value="ABC_tran"/>
    <property type="match status" value="1"/>
</dbReference>
<evidence type="ECO:0000313" key="7">
    <source>
        <dbReference type="Proteomes" id="UP000033531"/>
    </source>
</evidence>
<dbReference type="InterPro" id="IPR003439">
    <property type="entry name" value="ABC_transporter-like_ATP-bd"/>
</dbReference>
<dbReference type="RefSeq" id="WP_046324659.1">
    <property type="nucleotide sequence ID" value="NZ_JBHTMT010000003.1"/>
</dbReference>
<keyword evidence="4" id="KW-0067">ATP-binding</keyword>
<evidence type="ECO:0000256" key="2">
    <source>
        <dbReference type="ARBA" id="ARBA00022448"/>
    </source>
</evidence>
<reference evidence="6 7" key="1">
    <citation type="submission" date="2015-01" db="EMBL/GenBank/DDBJ databases">
        <title>Comparative genomics of the lactic acid bacteria isolated from the honey bee gut.</title>
        <authorList>
            <person name="Ellegaard K.M."/>
            <person name="Tamarit D."/>
            <person name="Javelind E."/>
            <person name="Olofsson T."/>
            <person name="Andersson S.G."/>
            <person name="Vasquez A."/>
        </authorList>
    </citation>
    <scope>NUCLEOTIDE SEQUENCE [LARGE SCALE GENOMIC DNA]</scope>
    <source>
        <strain evidence="6 7">Hma8</strain>
    </source>
</reference>
<comment type="caution">
    <text evidence="6">The sequence shown here is derived from an EMBL/GenBank/DDBJ whole genome shotgun (WGS) entry which is preliminary data.</text>
</comment>